<gene>
    <name evidence="11" type="ordered locus">Mboo_2408</name>
</gene>
<dbReference type="GO" id="GO:0005524">
    <property type="term" value="F:ATP binding"/>
    <property type="evidence" value="ECO:0007669"/>
    <property type="project" value="UniProtKB-KW"/>
</dbReference>
<keyword evidence="7" id="KW-0067">ATP-binding</keyword>
<dbReference type="InterPro" id="IPR035965">
    <property type="entry name" value="PAS-like_dom_sf"/>
</dbReference>
<dbReference type="SUPFAM" id="SSF55785">
    <property type="entry name" value="PYP-like sensor domain (PAS domain)"/>
    <property type="match status" value="1"/>
</dbReference>
<sequence length="472" mass="52435">MDDPMNPDPVQQGGINPFVQIPEDPKTMRLLIVLIAAATVIIGAISLSEGIGDLYPYLFLLPIVMTAYFFPRYGIAASVIMGLSLVLLNIIFLGNNLHVLSLACFTFAVFLGIGGIVTMLSENIAGLKKRYQDIFAMSEAGMIIFDRETGKITEANPSFLTPLGYTSPQSGIPLFSEFFERPEQYRELTGDVVATGRVTDRKYLLKTASGTLRQFQVSACVFFGQFILCTFADFTERRRYEDTLRQSLAEKEILIKEVHHRVKNNMQVIMSLLELNALKAENERERSQYAEMQGRVMTMALIHEKLYQSPVAGSINAQDYFSDLLKNIVSASATPGVRCVVKASGIFLDIDRAIPCGLIINELATNSLKYAFREIAKAELHLTLGEGGDGVCTLIFFDNGSGLPPTYRTAGEETLGIRLIHMLVRQLRGEILMTNHDGTHVRIQFPLSSHELESHTVSCDQIAEQTTISRWA</sequence>
<dbReference type="HOGENOM" id="CLU_578236_0_0_2"/>
<feature type="transmembrane region" description="Helical" evidence="9">
    <location>
        <begin position="30"/>
        <end position="48"/>
    </location>
</feature>
<dbReference type="EC" id="2.7.13.3" evidence="2"/>
<dbReference type="SUPFAM" id="SSF55874">
    <property type="entry name" value="ATPase domain of HSP90 chaperone/DNA topoisomerase II/histidine kinase"/>
    <property type="match status" value="1"/>
</dbReference>
<proteinExistence type="predicted"/>
<keyword evidence="4" id="KW-0808">Transferase</keyword>
<evidence type="ECO:0000256" key="4">
    <source>
        <dbReference type="ARBA" id="ARBA00022679"/>
    </source>
</evidence>
<dbReference type="PANTHER" id="PTHR41523:SF8">
    <property type="entry name" value="ETHYLENE RESPONSE SENSOR PROTEIN"/>
    <property type="match status" value="1"/>
</dbReference>
<dbReference type="Pfam" id="PF13188">
    <property type="entry name" value="PAS_8"/>
    <property type="match status" value="1"/>
</dbReference>
<keyword evidence="9" id="KW-0472">Membrane</keyword>
<feature type="domain" description="Histidine kinase/HSP90-like ATPase" evidence="10">
    <location>
        <begin position="351"/>
        <end position="449"/>
    </location>
</feature>
<keyword evidence="12" id="KW-1185">Reference proteome</keyword>
<dbReference type="AlphaFoldDB" id="A7IB11"/>
<keyword evidence="5" id="KW-0547">Nucleotide-binding</keyword>
<evidence type="ECO:0000256" key="3">
    <source>
        <dbReference type="ARBA" id="ARBA00022553"/>
    </source>
</evidence>
<dbReference type="OrthoDB" id="8127at2157"/>
<accession>A7IB11</accession>
<dbReference type="GeneID" id="25393963"/>
<dbReference type="InterPro" id="IPR036890">
    <property type="entry name" value="HATPase_C_sf"/>
</dbReference>
<evidence type="ECO:0000256" key="6">
    <source>
        <dbReference type="ARBA" id="ARBA00022777"/>
    </source>
</evidence>
<evidence type="ECO:0000313" key="12">
    <source>
        <dbReference type="Proteomes" id="UP000002408"/>
    </source>
</evidence>
<organism evidence="11 12">
    <name type="scientific">Methanoregula boonei (strain DSM 21154 / JCM 14090 / 6A8)</name>
    <dbReference type="NCBI Taxonomy" id="456442"/>
    <lineage>
        <taxon>Archaea</taxon>
        <taxon>Methanobacteriati</taxon>
        <taxon>Methanobacteriota</taxon>
        <taxon>Stenosarchaea group</taxon>
        <taxon>Methanomicrobia</taxon>
        <taxon>Methanomicrobiales</taxon>
        <taxon>Methanoregulaceae</taxon>
        <taxon>Methanoregula</taxon>
    </lineage>
</organism>
<evidence type="ECO:0000256" key="1">
    <source>
        <dbReference type="ARBA" id="ARBA00000085"/>
    </source>
</evidence>
<dbReference type="InterPro" id="IPR000014">
    <property type="entry name" value="PAS"/>
</dbReference>
<keyword evidence="6 11" id="KW-0418">Kinase</keyword>
<dbReference type="SMART" id="SM00387">
    <property type="entry name" value="HATPase_c"/>
    <property type="match status" value="1"/>
</dbReference>
<dbReference type="Gene3D" id="3.30.450.20">
    <property type="entry name" value="PAS domain"/>
    <property type="match status" value="1"/>
</dbReference>
<evidence type="ECO:0000256" key="7">
    <source>
        <dbReference type="ARBA" id="ARBA00022840"/>
    </source>
</evidence>
<dbReference type="Gene3D" id="3.30.565.10">
    <property type="entry name" value="Histidine kinase-like ATPase, C-terminal domain"/>
    <property type="match status" value="1"/>
</dbReference>
<dbReference type="Pfam" id="PF07568">
    <property type="entry name" value="HisKA_2"/>
    <property type="match status" value="1"/>
</dbReference>
<dbReference type="STRING" id="456442.Mboo_2408"/>
<feature type="transmembrane region" description="Helical" evidence="9">
    <location>
        <begin position="99"/>
        <end position="120"/>
    </location>
</feature>
<evidence type="ECO:0000313" key="11">
    <source>
        <dbReference type="EMBL" id="ABS56922.1"/>
    </source>
</evidence>
<evidence type="ECO:0000256" key="5">
    <source>
        <dbReference type="ARBA" id="ARBA00022741"/>
    </source>
</evidence>
<protein>
    <recommendedName>
        <fullName evidence="2">histidine kinase</fullName>
        <ecNumber evidence="2">2.7.13.3</ecNumber>
    </recommendedName>
</protein>
<keyword evidence="9" id="KW-1133">Transmembrane helix</keyword>
<evidence type="ECO:0000256" key="2">
    <source>
        <dbReference type="ARBA" id="ARBA00012438"/>
    </source>
</evidence>
<reference evidence="12" key="1">
    <citation type="journal article" date="2015" name="Microbiology">
        <title>Genome of Methanoregula boonei 6A8 reveals adaptations to oligotrophic peatland environments.</title>
        <authorList>
            <person name="Braeuer S."/>
            <person name="Cadillo-Quiroz H."/>
            <person name="Kyrpides N."/>
            <person name="Woyke T."/>
            <person name="Goodwin L."/>
            <person name="Detter C."/>
            <person name="Podell S."/>
            <person name="Yavitt J.B."/>
            <person name="Zinder S.H."/>
        </authorList>
    </citation>
    <scope>NUCLEOTIDE SEQUENCE [LARGE SCALE GENOMIC DNA]</scope>
    <source>
        <strain evidence="12">DSM 21154 / JCM 14090 / 6A8</strain>
    </source>
</reference>
<evidence type="ECO:0000259" key="10">
    <source>
        <dbReference type="SMART" id="SM00387"/>
    </source>
</evidence>
<dbReference type="Pfam" id="PF02518">
    <property type="entry name" value="HATPase_c"/>
    <property type="match status" value="1"/>
</dbReference>
<evidence type="ECO:0000256" key="9">
    <source>
        <dbReference type="SAM" id="Phobius"/>
    </source>
</evidence>
<name>A7IB11_METB6</name>
<feature type="coiled-coil region" evidence="8">
    <location>
        <begin position="237"/>
        <end position="295"/>
    </location>
</feature>
<dbReference type="GO" id="GO:0004673">
    <property type="term" value="F:protein histidine kinase activity"/>
    <property type="evidence" value="ECO:0007669"/>
    <property type="project" value="UniProtKB-EC"/>
</dbReference>
<keyword evidence="8" id="KW-0175">Coiled coil</keyword>
<keyword evidence="9" id="KW-0812">Transmembrane</keyword>
<dbReference type="InterPro" id="IPR011495">
    <property type="entry name" value="Sig_transdc_His_kin_sub2_dim/P"/>
</dbReference>
<evidence type="ECO:0000256" key="8">
    <source>
        <dbReference type="SAM" id="Coils"/>
    </source>
</evidence>
<dbReference type="RefSeq" id="WP_012107984.1">
    <property type="nucleotide sequence ID" value="NC_009712.1"/>
</dbReference>
<feature type="transmembrane region" description="Helical" evidence="9">
    <location>
        <begin position="75"/>
        <end position="93"/>
    </location>
</feature>
<dbReference type="Proteomes" id="UP000002408">
    <property type="component" value="Chromosome"/>
</dbReference>
<dbReference type="EMBL" id="CP000780">
    <property type="protein sequence ID" value="ABS56922.1"/>
    <property type="molecule type" value="Genomic_DNA"/>
</dbReference>
<dbReference type="KEGG" id="mbn:Mboo_2408"/>
<comment type="catalytic activity">
    <reaction evidence="1">
        <text>ATP + protein L-histidine = ADP + protein N-phospho-L-histidine.</text>
        <dbReference type="EC" id="2.7.13.3"/>
    </reaction>
</comment>
<dbReference type="PANTHER" id="PTHR41523">
    <property type="entry name" value="TWO-COMPONENT SYSTEM SENSOR PROTEIN"/>
    <property type="match status" value="1"/>
</dbReference>
<dbReference type="InterPro" id="IPR003594">
    <property type="entry name" value="HATPase_dom"/>
</dbReference>
<keyword evidence="3" id="KW-0597">Phosphoprotein</keyword>
<dbReference type="eggNOG" id="arCOG02335">
    <property type="taxonomic scope" value="Archaea"/>
</dbReference>